<organism evidence="2">
    <name type="scientific">Panstrongylus lignarius</name>
    <dbReference type="NCBI Taxonomy" id="156445"/>
    <lineage>
        <taxon>Eukaryota</taxon>
        <taxon>Metazoa</taxon>
        <taxon>Ecdysozoa</taxon>
        <taxon>Arthropoda</taxon>
        <taxon>Hexapoda</taxon>
        <taxon>Insecta</taxon>
        <taxon>Pterygota</taxon>
        <taxon>Neoptera</taxon>
        <taxon>Paraneoptera</taxon>
        <taxon>Hemiptera</taxon>
        <taxon>Heteroptera</taxon>
        <taxon>Panheteroptera</taxon>
        <taxon>Cimicomorpha</taxon>
        <taxon>Reduviidae</taxon>
        <taxon>Triatominae</taxon>
        <taxon>Panstrongylus</taxon>
    </lineage>
</organism>
<dbReference type="AlphaFoldDB" id="A0A224Y1C7"/>
<dbReference type="EMBL" id="GFTR01002197">
    <property type="protein sequence ID" value="JAW14229.1"/>
    <property type="molecule type" value="Transcribed_RNA"/>
</dbReference>
<keyword evidence="1" id="KW-0812">Transmembrane</keyword>
<reference evidence="2" key="1">
    <citation type="journal article" date="2018" name="PLoS Negl. Trop. Dis.">
        <title>An insight into the salivary gland and fat body transcriptome of Panstrongylus lignarius (Hemiptera: Heteroptera), the main vector of Chagas disease in Peru.</title>
        <authorList>
            <person name="Nevoa J.C."/>
            <person name="Mendes M.T."/>
            <person name="da Silva M.V."/>
            <person name="Soares S.C."/>
            <person name="Oliveira C.J.F."/>
            <person name="Ribeiro J.M.C."/>
        </authorList>
    </citation>
    <scope>NUCLEOTIDE SEQUENCE</scope>
</reference>
<keyword evidence="1" id="KW-1133">Transmembrane helix</keyword>
<keyword evidence="1" id="KW-0472">Membrane</keyword>
<evidence type="ECO:0000256" key="1">
    <source>
        <dbReference type="SAM" id="Phobius"/>
    </source>
</evidence>
<name>A0A224Y1C7_9HEMI</name>
<proteinExistence type="predicted"/>
<accession>A0A224Y1C7</accession>
<sequence length="130" mass="14533">MFHTSVISASIGALILSIIVSIGLCPQGTVALDCGKNASHNAYFGLKNTFDQVLYENHLKMSRKQLRVLTTDVNYPSPTDTKGLISYLEILDQFTYGNGGCGYITKGGLNKHEVSLHFKSKKKFWFRLYH</sequence>
<feature type="transmembrane region" description="Helical" evidence="1">
    <location>
        <begin position="6"/>
        <end position="26"/>
    </location>
</feature>
<evidence type="ECO:0000313" key="2">
    <source>
        <dbReference type="EMBL" id="JAW14229.1"/>
    </source>
</evidence>
<dbReference type="Pfam" id="PF15868">
    <property type="entry name" value="MBF2"/>
    <property type="match status" value="1"/>
</dbReference>
<dbReference type="InterPro" id="IPR031734">
    <property type="entry name" value="MBF2"/>
</dbReference>
<protein>
    <submittedName>
        <fullName evidence="2">Putative conserved secreted protein</fullName>
    </submittedName>
</protein>